<protein>
    <recommendedName>
        <fullName evidence="3">Flagellar FliJ protein</fullName>
    </recommendedName>
</protein>
<evidence type="ECO:0000313" key="1">
    <source>
        <dbReference type="EMBL" id="BDC98819.1"/>
    </source>
</evidence>
<gene>
    <name evidence="1" type="ORF">PEPS_11000</name>
</gene>
<name>A0ABN6L6K2_9BACT</name>
<keyword evidence="2" id="KW-1185">Reference proteome</keyword>
<accession>A0ABN6L6K2</accession>
<reference evidence="1 2" key="1">
    <citation type="submission" date="2021-12" db="EMBL/GenBank/DDBJ databases">
        <title>Genome sequencing of bacteria with rrn-lacking chromosome and rrn-plasmid.</title>
        <authorList>
            <person name="Anda M."/>
            <person name="Iwasaki W."/>
        </authorList>
    </citation>
    <scope>NUCLEOTIDE SEQUENCE [LARGE SCALE GENOMIC DNA]</scope>
    <source>
        <strain evidence="1 2">NBRC 101262</strain>
    </source>
</reference>
<sequence>MEQETTPTPSWKSMDRLVHKSRLNLLSEVIIDHRTLKYNLRKCQQEIIKLSKEKTLFEELHNLLLIEAEGDEFSPNYCKKRNKSLFQLQVEKSIREKKIQNLKDQLERDQQYFKKHQLIIDQMKAMRLKSD</sequence>
<evidence type="ECO:0008006" key="3">
    <source>
        <dbReference type="Google" id="ProtNLM"/>
    </source>
</evidence>
<proteinExistence type="predicted"/>
<evidence type="ECO:0000313" key="2">
    <source>
        <dbReference type="Proteomes" id="UP001354989"/>
    </source>
</evidence>
<organism evidence="1 2">
    <name type="scientific">Persicobacter psychrovividus</name>
    <dbReference type="NCBI Taxonomy" id="387638"/>
    <lineage>
        <taxon>Bacteria</taxon>
        <taxon>Pseudomonadati</taxon>
        <taxon>Bacteroidota</taxon>
        <taxon>Cytophagia</taxon>
        <taxon>Cytophagales</taxon>
        <taxon>Persicobacteraceae</taxon>
        <taxon>Persicobacter</taxon>
    </lineage>
</organism>
<dbReference type="EMBL" id="AP025292">
    <property type="protein sequence ID" value="BDC98819.1"/>
    <property type="molecule type" value="Genomic_DNA"/>
</dbReference>
<dbReference type="RefSeq" id="WP_332920472.1">
    <property type="nucleotide sequence ID" value="NZ_AP025292.1"/>
</dbReference>
<dbReference type="Proteomes" id="UP001354989">
    <property type="component" value="Chromosome"/>
</dbReference>